<dbReference type="EMBL" id="BDFE01000008">
    <property type="protein sequence ID" value="GAU07862.1"/>
    <property type="molecule type" value="Genomic_DNA"/>
</dbReference>
<dbReference type="AlphaFoldDB" id="A0A194ACK2"/>
<name>A0A194ACK2_9BACT</name>
<sequence length="68" mass="8118">MEMIIIVTIVAAMLSIWGLGYVFISARNNIGRHQAWHIKKKQEMDRKLQKLKDMQNLYETEIRKFDHS</sequence>
<evidence type="ECO:0000313" key="2">
    <source>
        <dbReference type="EMBL" id="GAU07862.1"/>
    </source>
</evidence>
<organism evidence="2 3">
    <name type="scientific">Desulfoplanes formicivorans</name>
    <dbReference type="NCBI Taxonomy" id="1592317"/>
    <lineage>
        <taxon>Bacteria</taxon>
        <taxon>Pseudomonadati</taxon>
        <taxon>Thermodesulfobacteriota</taxon>
        <taxon>Desulfovibrionia</taxon>
        <taxon>Desulfovibrionales</taxon>
        <taxon>Desulfoplanaceae</taxon>
        <taxon>Desulfoplanes</taxon>
    </lineage>
</organism>
<evidence type="ECO:0000313" key="3">
    <source>
        <dbReference type="Proteomes" id="UP000095200"/>
    </source>
</evidence>
<dbReference type="Proteomes" id="UP000095200">
    <property type="component" value="Unassembled WGS sequence"/>
</dbReference>
<evidence type="ECO:0000256" key="1">
    <source>
        <dbReference type="SAM" id="Phobius"/>
    </source>
</evidence>
<keyword evidence="1" id="KW-0812">Transmembrane</keyword>
<comment type="caution">
    <text evidence="2">The sequence shown here is derived from an EMBL/GenBank/DDBJ whole genome shotgun (WGS) entry which is preliminary data.</text>
</comment>
<accession>A0A194ACK2</accession>
<reference evidence="3" key="1">
    <citation type="submission" date="2016-06" db="EMBL/GenBank/DDBJ databases">
        <title>Draft genome sequence of Desulfoplanes formicivorans strain Pf12B.</title>
        <authorList>
            <person name="Watanabe M."/>
            <person name="Kojima H."/>
            <person name="Fukui M."/>
        </authorList>
    </citation>
    <scope>NUCLEOTIDE SEQUENCE [LARGE SCALE GENOMIC DNA]</scope>
    <source>
        <strain evidence="3">Pf12B</strain>
    </source>
</reference>
<proteinExistence type="predicted"/>
<protein>
    <submittedName>
        <fullName evidence="2">Uncharacterized protein</fullName>
    </submittedName>
</protein>
<keyword evidence="1" id="KW-1133">Transmembrane helix</keyword>
<dbReference type="RefSeq" id="WP_069857366.1">
    <property type="nucleotide sequence ID" value="NZ_BDFE01000008.1"/>
</dbReference>
<gene>
    <name evidence="2" type="ORF">DPF_0561</name>
</gene>
<feature type="transmembrane region" description="Helical" evidence="1">
    <location>
        <begin position="6"/>
        <end position="24"/>
    </location>
</feature>
<keyword evidence="3" id="KW-1185">Reference proteome</keyword>
<keyword evidence="1" id="KW-0472">Membrane</keyword>